<dbReference type="InterPro" id="IPR006680">
    <property type="entry name" value="Amidohydro-rel"/>
</dbReference>
<organism evidence="2">
    <name type="scientific">marine metagenome</name>
    <dbReference type="NCBI Taxonomy" id="408172"/>
    <lineage>
        <taxon>unclassified sequences</taxon>
        <taxon>metagenomes</taxon>
        <taxon>ecological metagenomes</taxon>
    </lineage>
</organism>
<dbReference type="SUPFAM" id="SSF51338">
    <property type="entry name" value="Composite domain of metallo-dependent hydrolases"/>
    <property type="match status" value="1"/>
</dbReference>
<proteinExistence type="predicted"/>
<sequence length="151" mass="16501">MVKKMMARLLLVVTATALSACGHESRQVTGSNDDKIVVHCGLLIDGLADQALRNRFITVVDGRITSVTDSSEPGHLIDLSDLTCLPGLIDTHTHITDPPELADLSVYYDRTLEETMEISKANTAITLNAGFTTVRNLGAYYGWAGRELRNR</sequence>
<feature type="domain" description="Amidohydrolase-related" evidence="1">
    <location>
        <begin position="85"/>
        <end position="139"/>
    </location>
</feature>
<dbReference type="InterPro" id="IPR011059">
    <property type="entry name" value="Metal-dep_hydrolase_composite"/>
</dbReference>
<evidence type="ECO:0000313" key="2">
    <source>
        <dbReference type="EMBL" id="SVE34564.1"/>
    </source>
</evidence>
<dbReference type="Pfam" id="PF01979">
    <property type="entry name" value="Amidohydro_1"/>
    <property type="match status" value="1"/>
</dbReference>
<dbReference type="PANTHER" id="PTHR43135:SF3">
    <property type="entry name" value="ALPHA-D-RIBOSE 1-METHYLPHOSPHONATE 5-TRIPHOSPHATE DIPHOSPHATASE"/>
    <property type="match status" value="1"/>
</dbReference>
<accession>A0A383CR35</accession>
<name>A0A383CR35_9ZZZZ</name>
<dbReference type="PANTHER" id="PTHR43135">
    <property type="entry name" value="ALPHA-D-RIBOSE 1-METHYLPHOSPHONATE 5-TRIPHOSPHATE DIPHOSPHATASE"/>
    <property type="match status" value="1"/>
</dbReference>
<dbReference type="PROSITE" id="PS51257">
    <property type="entry name" value="PROKAR_LIPOPROTEIN"/>
    <property type="match status" value="1"/>
</dbReference>
<gene>
    <name evidence="2" type="ORF">METZ01_LOCUS487418</name>
</gene>
<feature type="non-terminal residue" evidence="2">
    <location>
        <position position="151"/>
    </location>
</feature>
<dbReference type="Gene3D" id="2.30.40.10">
    <property type="entry name" value="Urease, subunit C, domain 1"/>
    <property type="match status" value="1"/>
</dbReference>
<evidence type="ECO:0000259" key="1">
    <source>
        <dbReference type="Pfam" id="PF01979"/>
    </source>
</evidence>
<dbReference type="GO" id="GO:0016810">
    <property type="term" value="F:hydrolase activity, acting on carbon-nitrogen (but not peptide) bonds"/>
    <property type="evidence" value="ECO:0007669"/>
    <property type="project" value="InterPro"/>
</dbReference>
<dbReference type="EMBL" id="UINC01210896">
    <property type="protein sequence ID" value="SVE34564.1"/>
    <property type="molecule type" value="Genomic_DNA"/>
</dbReference>
<dbReference type="AlphaFoldDB" id="A0A383CR35"/>
<reference evidence="2" key="1">
    <citation type="submission" date="2018-05" db="EMBL/GenBank/DDBJ databases">
        <authorList>
            <person name="Lanie J.A."/>
            <person name="Ng W.-L."/>
            <person name="Kazmierczak K.M."/>
            <person name="Andrzejewski T.M."/>
            <person name="Davidsen T.M."/>
            <person name="Wayne K.J."/>
            <person name="Tettelin H."/>
            <person name="Glass J.I."/>
            <person name="Rusch D."/>
            <person name="Podicherti R."/>
            <person name="Tsui H.-C.T."/>
            <person name="Winkler M.E."/>
        </authorList>
    </citation>
    <scope>NUCLEOTIDE SEQUENCE</scope>
</reference>
<dbReference type="Gene3D" id="3.20.20.140">
    <property type="entry name" value="Metal-dependent hydrolases"/>
    <property type="match status" value="1"/>
</dbReference>
<protein>
    <recommendedName>
        <fullName evidence="1">Amidohydrolase-related domain-containing protein</fullName>
    </recommendedName>
</protein>
<dbReference type="InterPro" id="IPR051781">
    <property type="entry name" value="Metallo-dep_Hydrolase"/>
</dbReference>